<dbReference type="InterPro" id="IPR005119">
    <property type="entry name" value="LysR_subst-bd"/>
</dbReference>
<sequence>MKLTQMRDMVAVVERGSLRAAARHLDLAQPALTRSIGALERELGVTLFEREARGMVLTSAGKLFHRRASAVINEVRRAREDFEQTDGNMGGTITVGLSIMPHMGMLPEALPAFRRRYPLVRLKIIEGLYPAMEAGLQDGSIDFYLGASPKGEPAGGLVAETLLHNTRTVIGRRGHPLAGAKSIRELAKAEWATTTLDFHAATDLNELFAKYRMPPPAVMLQTHSALSVIVALSSCDLLAILPAQWNEFPLTRDVLQVINIKEKLPAPDIVMIRRPDLPLTPAADFFCDLMKRYLPV</sequence>
<dbReference type="InterPro" id="IPR000847">
    <property type="entry name" value="LysR_HTH_N"/>
</dbReference>
<dbReference type="PANTHER" id="PTHR30419:SF30">
    <property type="entry name" value="LYSR FAMILY TRANSCRIPTIONAL REGULATOR"/>
    <property type="match status" value="1"/>
</dbReference>
<dbReference type="EMBL" id="JBHSRS010000081">
    <property type="protein sequence ID" value="MFC6282947.1"/>
    <property type="molecule type" value="Genomic_DNA"/>
</dbReference>
<protein>
    <submittedName>
        <fullName evidence="6">LysR substrate-binding domain-containing protein</fullName>
    </submittedName>
</protein>
<dbReference type="InterPro" id="IPR050950">
    <property type="entry name" value="HTH-type_LysR_regulators"/>
</dbReference>
<keyword evidence="2" id="KW-0805">Transcription regulation</keyword>
<evidence type="ECO:0000256" key="1">
    <source>
        <dbReference type="ARBA" id="ARBA00009437"/>
    </source>
</evidence>
<dbReference type="SUPFAM" id="SSF53850">
    <property type="entry name" value="Periplasmic binding protein-like II"/>
    <property type="match status" value="1"/>
</dbReference>
<gene>
    <name evidence="6" type="ORF">ACFQND_17120</name>
</gene>
<dbReference type="SUPFAM" id="SSF46785">
    <property type="entry name" value="Winged helix' DNA-binding domain"/>
    <property type="match status" value="1"/>
</dbReference>
<comment type="similarity">
    <text evidence="1">Belongs to the LysR transcriptional regulatory family.</text>
</comment>
<dbReference type="Pfam" id="PF03466">
    <property type="entry name" value="LysR_substrate"/>
    <property type="match status" value="1"/>
</dbReference>
<evidence type="ECO:0000256" key="4">
    <source>
        <dbReference type="ARBA" id="ARBA00023163"/>
    </source>
</evidence>
<keyword evidence="4" id="KW-0804">Transcription</keyword>
<feature type="domain" description="HTH lysR-type" evidence="5">
    <location>
        <begin position="1"/>
        <end position="58"/>
    </location>
</feature>
<evidence type="ECO:0000259" key="5">
    <source>
        <dbReference type="PROSITE" id="PS50931"/>
    </source>
</evidence>
<dbReference type="PRINTS" id="PR00039">
    <property type="entry name" value="HTHLYSR"/>
</dbReference>
<dbReference type="InterPro" id="IPR036388">
    <property type="entry name" value="WH-like_DNA-bd_sf"/>
</dbReference>
<name>A0ABW1U1W6_9BURK</name>
<evidence type="ECO:0000313" key="6">
    <source>
        <dbReference type="EMBL" id="MFC6282947.1"/>
    </source>
</evidence>
<comment type="caution">
    <text evidence="6">The sequence shown here is derived from an EMBL/GenBank/DDBJ whole genome shotgun (WGS) entry which is preliminary data.</text>
</comment>
<evidence type="ECO:0000256" key="2">
    <source>
        <dbReference type="ARBA" id="ARBA00023015"/>
    </source>
</evidence>
<evidence type="ECO:0000256" key="3">
    <source>
        <dbReference type="ARBA" id="ARBA00023125"/>
    </source>
</evidence>
<dbReference type="Proteomes" id="UP001596270">
    <property type="component" value="Unassembled WGS sequence"/>
</dbReference>
<dbReference type="PROSITE" id="PS50931">
    <property type="entry name" value="HTH_LYSR"/>
    <property type="match status" value="1"/>
</dbReference>
<organism evidence="6 7">
    <name type="scientific">Polaromonas aquatica</name>
    <dbReference type="NCBI Taxonomy" id="332657"/>
    <lineage>
        <taxon>Bacteria</taxon>
        <taxon>Pseudomonadati</taxon>
        <taxon>Pseudomonadota</taxon>
        <taxon>Betaproteobacteria</taxon>
        <taxon>Burkholderiales</taxon>
        <taxon>Comamonadaceae</taxon>
        <taxon>Polaromonas</taxon>
    </lineage>
</organism>
<reference evidence="7" key="1">
    <citation type="journal article" date="2019" name="Int. J. Syst. Evol. Microbiol.">
        <title>The Global Catalogue of Microorganisms (GCM) 10K type strain sequencing project: providing services to taxonomists for standard genome sequencing and annotation.</title>
        <authorList>
            <consortium name="The Broad Institute Genomics Platform"/>
            <consortium name="The Broad Institute Genome Sequencing Center for Infectious Disease"/>
            <person name="Wu L."/>
            <person name="Ma J."/>
        </authorList>
    </citation>
    <scope>NUCLEOTIDE SEQUENCE [LARGE SCALE GENOMIC DNA]</scope>
    <source>
        <strain evidence="7">CCUG 39402</strain>
    </source>
</reference>
<dbReference type="RefSeq" id="WP_371435292.1">
    <property type="nucleotide sequence ID" value="NZ_JBHSRS010000081.1"/>
</dbReference>
<accession>A0ABW1U1W6</accession>
<evidence type="ECO:0000313" key="7">
    <source>
        <dbReference type="Proteomes" id="UP001596270"/>
    </source>
</evidence>
<dbReference type="PANTHER" id="PTHR30419">
    <property type="entry name" value="HTH-TYPE TRANSCRIPTIONAL REGULATOR YBHD"/>
    <property type="match status" value="1"/>
</dbReference>
<dbReference type="Pfam" id="PF00126">
    <property type="entry name" value="HTH_1"/>
    <property type="match status" value="1"/>
</dbReference>
<keyword evidence="7" id="KW-1185">Reference proteome</keyword>
<dbReference type="Gene3D" id="1.10.10.10">
    <property type="entry name" value="Winged helix-like DNA-binding domain superfamily/Winged helix DNA-binding domain"/>
    <property type="match status" value="1"/>
</dbReference>
<keyword evidence="3" id="KW-0238">DNA-binding</keyword>
<proteinExistence type="inferred from homology"/>
<dbReference type="InterPro" id="IPR036390">
    <property type="entry name" value="WH_DNA-bd_sf"/>
</dbReference>
<dbReference type="Gene3D" id="3.40.190.290">
    <property type="match status" value="1"/>
</dbReference>